<dbReference type="Proteomes" id="UP000011715">
    <property type="component" value="Unassembled WGS sequence"/>
</dbReference>
<dbReference type="EMBL" id="GL876966">
    <property type="protein sequence ID" value="KLU81976.1"/>
    <property type="molecule type" value="Genomic_DNA"/>
</dbReference>
<dbReference type="VEuPathDB" id="FungiDB:MAPG_01056"/>
<proteinExistence type="predicted"/>
<dbReference type="InterPro" id="IPR019410">
    <property type="entry name" value="Methyltransf_16"/>
</dbReference>
<dbReference type="AlphaFoldDB" id="A0A0C4DMP5"/>
<dbReference type="PANTHER" id="PTHR14614">
    <property type="entry name" value="HEPATOCELLULAR CARCINOMA-ASSOCIATED ANTIGEN"/>
    <property type="match status" value="1"/>
</dbReference>
<dbReference type="PANTHER" id="PTHR14614:SF132">
    <property type="entry name" value="PROTEIN-LYSINE METHYLTRANSFERASE C42C1.13"/>
    <property type="match status" value="1"/>
</dbReference>
<reference evidence="3" key="1">
    <citation type="submission" date="2010-05" db="EMBL/GenBank/DDBJ databases">
        <title>The genome sequence of Magnaporthe poae strain ATCC 64411.</title>
        <authorList>
            <person name="Ma L.-J."/>
            <person name="Dead R."/>
            <person name="Young S."/>
            <person name="Zeng Q."/>
            <person name="Koehrsen M."/>
            <person name="Alvarado L."/>
            <person name="Berlin A."/>
            <person name="Chapman S.B."/>
            <person name="Chen Z."/>
            <person name="Freedman E."/>
            <person name="Gellesch M."/>
            <person name="Goldberg J."/>
            <person name="Griggs A."/>
            <person name="Gujja S."/>
            <person name="Heilman E.R."/>
            <person name="Heiman D."/>
            <person name="Hepburn T."/>
            <person name="Howarth C."/>
            <person name="Jen D."/>
            <person name="Larson L."/>
            <person name="Mehta T."/>
            <person name="Neiman D."/>
            <person name="Pearson M."/>
            <person name="Roberts A."/>
            <person name="Saif S."/>
            <person name="Shea T."/>
            <person name="Shenoy N."/>
            <person name="Sisk P."/>
            <person name="Stolte C."/>
            <person name="Sykes S."/>
            <person name="Walk T."/>
            <person name="White J."/>
            <person name="Yandava C."/>
            <person name="Haas B."/>
            <person name="Nusbaum C."/>
            <person name="Birren B."/>
        </authorList>
    </citation>
    <scope>NUCLEOTIDE SEQUENCE [LARGE SCALE GENOMIC DNA]</scope>
    <source>
        <strain evidence="3">ATCC 64411 / 73-15</strain>
    </source>
</reference>
<dbReference type="EMBL" id="ADBL01000246">
    <property type="status" value="NOT_ANNOTATED_CDS"/>
    <property type="molecule type" value="Genomic_DNA"/>
</dbReference>
<dbReference type="Pfam" id="PF10294">
    <property type="entry name" value="Methyltransf_16"/>
    <property type="match status" value="2"/>
</dbReference>
<dbReference type="OrthoDB" id="413520at2759"/>
<dbReference type="GO" id="GO:0005829">
    <property type="term" value="C:cytosol"/>
    <property type="evidence" value="ECO:0007669"/>
    <property type="project" value="TreeGrafter"/>
</dbReference>
<dbReference type="InterPro" id="IPR029063">
    <property type="entry name" value="SAM-dependent_MTases_sf"/>
</dbReference>
<evidence type="ECO:0000313" key="2">
    <source>
        <dbReference type="EnsemblFungi" id="MAPG_01056T0"/>
    </source>
</evidence>
<organism evidence="2 3">
    <name type="scientific">Magnaporthiopsis poae (strain ATCC 64411 / 73-15)</name>
    <name type="common">Kentucky bluegrass fungus</name>
    <name type="synonym">Magnaporthe poae</name>
    <dbReference type="NCBI Taxonomy" id="644358"/>
    <lineage>
        <taxon>Eukaryota</taxon>
        <taxon>Fungi</taxon>
        <taxon>Dikarya</taxon>
        <taxon>Ascomycota</taxon>
        <taxon>Pezizomycotina</taxon>
        <taxon>Sordariomycetes</taxon>
        <taxon>Sordariomycetidae</taxon>
        <taxon>Magnaporthales</taxon>
        <taxon>Magnaporthaceae</taxon>
        <taxon>Magnaporthiopsis</taxon>
    </lineage>
</organism>
<reference evidence="1" key="2">
    <citation type="submission" date="2010-05" db="EMBL/GenBank/DDBJ databases">
        <title>The Genome Sequence of Magnaporthe poae strain ATCC 64411.</title>
        <authorList>
            <consortium name="The Broad Institute Genome Sequencing Platform"/>
            <consortium name="Broad Institute Genome Sequencing Center for Infectious Disease"/>
            <person name="Ma L.-J."/>
            <person name="Dead R."/>
            <person name="Young S."/>
            <person name="Zeng Q."/>
            <person name="Koehrsen M."/>
            <person name="Alvarado L."/>
            <person name="Berlin A."/>
            <person name="Chapman S.B."/>
            <person name="Chen Z."/>
            <person name="Freedman E."/>
            <person name="Gellesch M."/>
            <person name="Goldberg J."/>
            <person name="Griggs A."/>
            <person name="Gujja S."/>
            <person name="Heilman E.R."/>
            <person name="Heiman D."/>
            <person name="Hepburn T."/>
            <person name="Howarth C."/>
            <person name="Jen D."/>
            <person name="Larson L."/>
            <person name="Mehta T."/>
            <person name="Neiman D."/>
            <person name="Pearson M."/>
            <person name="Roberts A."/>
            <person name="Saif S."/>
            <person name="Shea T."/>
            <person name="Shenoy N."/>
            <person name="Sisk P."/>
            <person name="Stolte C."/>
            <person name="Sykes S."/>
            <person name="Walk T."/>
            <person name="White J."/>
            <person name="Yandava C."/>
            <person name="Haas B."/>
            <person name="Nusbaum C."/>
            <person name="Birren B."/>
        </authorList>
    </citation>
    <scope>NUCLEOTIDE SEQUENCE</scope>
    <source>
        <strain evidence="1">ATCC 64411</strain>
    </source>
</reference>
<protein>
    <submittedName>
        <fullName evidence="1 2">Uncharacterized protein</fullName>
    </submittedName>
</protein>
<dbReference type="GO" id="GO:0008757">
    <property type="term" value="F:S-adenosylmethionine-dependent methyltransferase activity"/>
    <property type="evidence" value="ECO:0007669"/>
    <property type="project" value="UniProtKB-ARBA"/>
</dbReference>
<dbReference type="OMA" id="LYENLDW"/>
<name>A0A0C4DMP5_MAGP6</name>
<dbReference type="STRING" id="644358.A0A0C4DMP5"/>
<reference evidence="2" key="5">
    <citation type="submission" date="2015-06" db="UniProtKB">
        <authorList>
            <consortium name="EnsemblFungi"/>
        </authorList>
    </citation>
    <scope>IDENTIFICATION</scope>
    <source>
        <strain evidence="2">ATCC 64411</strain>
    </source>
</reference>
<reference evidence="1" key="3">
    <citation type="submission" date="2011-03" db="EMBL/GenBank/DDBJ databases">
        <title>Annotation of Magnaporthe poae ATCC 64411.</title>
        <authorList>
            <person name="Ma L.-J."/>
            <person name="Dead R."/>
            <person name="Young S.K."/>
            <person name="Zeng Q."/>
            <person name="Gargeya S."/>
            <person name="Fitzgerald M."/>
            <person name="Haas B."/>
            <person name="Abouelleil A."/>
            <person name="Alvarado L."/>
            <person name="Arachchi H.M."/>
            <person name="Berlin A."/>
            <person name="Brown A."/>
            <person name="Chapman S.B."/>
            <person name="Chen Z."/>
            <person name="Dunbar C."/>
            <person name="Freedman E."/>
            <person name="Gearin G."/>
            <person name="Gellesch M."/>
            <person name="Goldberg J."/>
            <person name="Griggs A."/>
            <person name="Gujja S."/>
            <person name="Heiman D."/>
            <person name="Howarth C."/>
            <person name="Larson L."/>
            <person name="Lui A."/>
            <person name="MacDonald P.J.P."/>
            <person name="Mehta T."/>
            <person name="Montmayeur A."/>
            <person name="Murphy C."/>
            <person name="Neiman D."/>
            <person name="Pearson M."/>
            <person name="Priest M."/>
            <person name="Roberts A."/>
            <person name="Saif S."/>
            <person name="Shea T."/>
            <person name="Shenoy N."/>
            <person name="Sisk P."/>
            <person name="Stolte C."/>
            <person name="Sykes S."/>
            <person name="Yandava C."/>
            <person name="Wortman J."/>
            <person name="Nusbaum C."/>
            <person name="Birren B."/>
        </authorList>
    </citation>
    <scope>NUCLEOTIDE SEQUENCE</scope>
    <source>
        <strain evidence="1">ATCC 64411</strain>
    </source>
</reference>
<sequence length="443" mass="47816">MHYIRILRPPSFASSRARGGAQLELLLTITTDLGESFLCPCEPVSLEAVLYLHGSADGGIKLPVAEGEKALLRWTAGNRVLKTKVRLPPQVSSASQLSQAIVCVRPLNMDFSVASMTDILSSSQGLIMPLYVALRLNQPEETVALRRLRMPGESAEASPLYVEVEEELGESIARHVWDAGVYVSALLAKTCCSRPPPSDDKSHMSALKGILANKGKLDVLEIGSGVGILGLGFATAVLGNNEFATADGAQRPVSILMTDLPEARDRAVANISRYDATTATRRQRQQRLAEDEAAAAAAAEEEGGGGGIDILQAAPAVDYENLDWEDGRRGLFAPKILARAWDLVMLSDCTYNADMLPALVETLTEIHSAASSPAHKHEATCSGHHHDPRVLLATKPRHDSEKALFDLMAGAGWAIEEHAGFELHVFDAASQTIEVYLFRRPRT</sequence>
<dbReference type="EnsemblFungi" id="MAPG_01056T0">
    <property type="protein sequence ID" value="MAPG_01056T0"/>
    <property type="gene ID" value="MAPG_01056"/>
</dbReference>
<evidence type="ECO:0000313" key="1">
    <source>
        <dbReference type="EMBL" id="KLU81976.1"/>
    </source>
</evidence>
<dbReference type="Gene3D" id="3.40.50.150">
    <property type="entry name" value="Vaccinia Virus protein VP39"/>
    <property type="match status" value="1"/>
</dbReference>
<keyword evidence="3" id="KW-1185">Reference proteome</keyword>
<gene>
    <name evidence="1" type="ORF">MAPG_01056</name>
</gene>
<reference evidence="2" key="4">
    <citation type="journal article" date="2015" name="G3 (Bethesda)">
        <title>Genome sequences of three phytopathogenic species of the Magnaporthaceae family of fungi.</title>
        <authorList>
            <person name="Okagaki L.H."/>
            <person name="Nunes C.C."/>
            <person name="Sailsbery J."/>
            <person name="Clay B."/>
            <person name="Brown D."/>
            <person name="John T."/>
            <person name="Oh Y."/>
            <person name="Young N."/>
            <person name="Fitzgerald M."/>
            <person name="Haas B.J."/>
            <person name="Zeng Q."/>
            <person name="Young S."/>
            <person name="Adiconis X."/>
            <person name="Fan L."/>
            <person name="Levin J.Z."/>
            <person name="Mitchell T.K."/>
            <person name="Okubara P.A."/>
            <person name="Farman M.L."/>
            <person name="Kohn L.M."/>
            <person name="Birren B."/>
            <person name="Ma L.-J."/>
            <person name="Dean R.A."/>
        </authorList>
    </citation>
    <scope>NUCLEOTIDE SEQUENCE</scope>
    <source>
        <strain evidence="2">ATCC 64411 / 73-15</strain>
    </source>
</reference>
<dbReference type="eggNOG" id="KOG2793">
    <property type="taxonomic scope" value="Eukaryota"/>
</dbReference>
<dbReference type="SUPFAM" id="SSF53335">
    <property type="entry name" value="S-adenosyl-L-methionine-dependent methyltransferases"/>
    <property type="match status" value="1"/>
</dbReference>
<evidence type="ECO:0000313" key="3">
    <source>
        <dbReference type="Proteomes" id="UP000011715"/>
    </source>
</evidence>
<accession>A0A0C4DMP5</accession>